<dbReference type="Proteomes" id="UP000677234">
    <property type="component" value="Chromosome"/>
</dbReference>
<dbReference type="InterPro" id="IPR029016">
    <property type="entry name" value="GAF-like_dom_sf"/>
</dbReference>
<dbReference type="GO" id="GO:0052621">
    <property type="term" value="F:diguanylate cyclase activity"/>
    <property type="evidence" value="ECO:0007669"/>
    <property type="project" value="TreeGrafter"/>
</dbReference>
<feature type="domain" description="GGDEF" evidence="1">
    <location>
        <begin position="270"/>
        <end position="403"/>
    </location>
</feature>
<dbReference type="CDD" id="cd01949">
    <property type="entry name" value="GGDEF"/>
    <property type="match status" value="1"/>
</dbReference>
<dbReference type="PANTHER" id="PTHR45138">
    <property type="entry name" value="REGULATORY COMPONENTS OF SENSORY TRANSDUCTION SYSTEM"/>
    <property type="match status" value="1"/>
</dbReference>
<dbReference type="SMART" id="SM00065">
    <property type="entry name" value="GAF"/>
    <property type="match status" value="1"/>
</dbReference>
<evidence type="ECO:0000313" key="2">
    <source>
        <dbReference type="EMBL" id="QQE73563.1"/>
    </source>
</evidence>
<gene>
    <name evidence="2" type="ORF">JD108_16950</name>
    <name evidence="3" type="ORF">KDJ56_16895</name>
</gene>
<dbReference type="KEGG" id="bcop:JD108_16950"/>
<sequence>MVDKATPREEFVKQLLQHYNHWLTHIESVDPEEVFSLSRELGELRDIPDQETHAQILENIVKLNEKVAHLSWLSEHLKILHDLSHIFSRTYEEEEFLTKAFELVSRVMRTDAFFIALYDEGDSEIHIPISIDNGVNYGPLTLPFGEGIISKVIATRETVHLRTSRDDTEGASYVRWGNPESDTNTCIFVPLMLGNQMKGVISAQSYQEFAYKKEHEELLKIIGSQVASAVETARLYDRMYQMSFRDEMTGILNYRAFHRDLEDLLKGKQPSVALIMLDSDHLKTVNDQYGHHVGDALICRIAEALKKNTEPGESAYRYAGDEFMFLTPRATLPEVMNKVHHIRHYLNRHPLTYQGRVIPANVSVGIALFPDHADSADGLKRAADEALYLSKNSGKNCTTVYGASCSLLPTFLSRPTRR</sequence>
<keyword evidence="5" id="KW-1185">Reference proteome</keyword>
<proteinExistence type="predicted"/>
<dbReference type="Gene3D" id="3.30.70.270">
    <property type="match status" value="1"/>
</dbReference>
<evidence type="ECO:0000313" key="3">
    <source>
        <dbReference type="EMBL" id="QUO40645.1"/>
    </source>
</evidence>
<dbReference type="PROSITE" id="PS50887">
    <property type="entry name" value="GGDEF"/>
    <property type="match status" value="1"/>
</dbReference>
<dbReference type="PANTHER" id="PTHR45138:SF9">
    <property type="entry name" value="DIGUANYLATE CYCLASE DGCM-RELATED"/>
    <property type="match status" value="1"/>
</dbReference>
<dbReference type="EMBL" id="CP066308">
    <property type="protein sequence ID" value="QQE73563.1"/>
    <property type="molecule type" value="Genomic_DNA"/>
</dbReference>
<dbReference type="RefSeq" id="WP_198827170.1">
    <property type="nucleotide sequence ID" value="NZ_CP066308.1"/>
</dbReference>
<dbReference type="InterPro" id="IPR050469">
    <property type="entry name" value="Diguanylate_Cyclase"/>
</dbReference>
<dbReference type="InterPro" id="IPR029787">
    <property type="entry name" value="Nucleotide_cyclase"/>
</dbReference>
<organism evidence="2 4">
    <name type="scientific">Brevibacillus composti</name>
    <dbReference type="NCBI Taxonomy" id="2796470"/>
    <lineage>
        <taxon>Bacteria</taxon>
        <taxon>Bacillati</taxon>
        <taxon>Bacillota</taxon>
        <taxon>Bacilli</taxon>
        <taxon>Bacillales</taxon>
        <taxon>Paenibacillaceae</taxon>
        <taxon>Brevibacillus</taxon>
    </lineage>
</organism>
<dbReference type="SMART" id="SM00267">
    <property type="entry name" value="GGDEF"/>
    <property type="match status" value="1"/>
</dbReference>
<dbReference type="Gene3D" id="3.30.450.40">
    <property type="match status" value="1"/>
</dbReference>
<dbReference type="NCBIfam" id="TIGR00254">
    <property type="entry name" value="GGDEF"/>
    <property type="match status" value="1"/>
</dbReference>
<dbReference type="InterPro" id="IPR043128">
    <property type="entry name" value="Rev_trsase/Diguanyl_cyclase"/>
</dbReference>
<evidence type="ECO:0000259" key="1">
    <source>
        <dbReference type="PROSITE" id="PS50887"/>
    </source>
</evidence>
<dbReference type="SUPFAM" id="SSF55073">
    <property type="entry name" value="Nucleotide cyclase"/>
    <property type="match status" value="1"/>
</dbReference>
<dbReference type="InterPro" id="IPR000160">
    <property type="entry name" value="GGDEF_dom"/>
</dbReference>
<dbReference type="SUPFAM" id="SSF55781">
    <property type="entry name" value="GAF domain-like"/>
    <property type="match status" value="1"/>
</dbReference>
<protein>
    <submittedName>
        <fullName evidence="2">Sensor domain-containing diguanylate cyclase</fullName>
    </submittedName>
</protein>
<evidence type="ECO:0000313" key="4">
    <source>
        <dbReference type="Proteomes" id="UP000595847"/>
    </source>
</evidence>
<reference evidence="3" key="2">
    <citation type="submission" date="2021-04" db="EMBL/GenBank/DDBJ databases">
        <title>Brevibacillus composti FJAT-54423, complete genome.</title>
        <authorList>
            <person name="Tang R."/>
        </authorList>
    </citation>
    <scope>NUCLEOTIDE SEQUENCE</scope>
    <source>
        <strain evidence="3">FJAT-54424</strain>
    </source>
</reference>
<dbReference type="Pfam" id="PF13185">
    <property type="entry name" value="GAF_2"/>
    <property type="match status" value="1"/>
</dbReference>
<reference evidence="2 4" key="1">
    <citation type="submission" date="2020-12" db="EMBL/GenBank/DDBJ databases">
        <title>strain FJAT-54423T represents a novel species of the genus Brevibacillus.</title>
        <authorList>
            <person name="Tang R."/>
        </authorList>
    </citation>
    <scope>NUCLEOTIDE SEQUENCE [LARGE SCALE GENOMIC DNA]</scope>
    <source>
        <strain evidence="2 4">FJAT-54423</strain>
    </source>
</reference>
<accession>A0A7T5EJA3</accession>
<dbReference type="AlphaFoldDB" id="A0A7T5EJA3"/>
<dbReference type="Pfam" id="PF00990">
    <property type="entry name" value="GGDEF"/>
    <property type="match status" value="1"/>
</dbReference>
<name>A0A7T5EJA3_9BACL</name>
<dbReference type="EMBL" id="CP073708">
    <property type="protein sequence ID" value="QUO40645.1"/>
    <property type="molecule type" value="Genomic_DNA"/>
</dbReference>
<dbReference type="InterPro" id="IPR003018">
    <property type="entry name" value="GAF"/>
</dbReference>
<dbReference type="Proteomes" id="UP000595847">
    <property type="component" value="Chromosome"/>
</dbReference>
<evidence type="ECO:0000313" key="5">
    <source>
        <dbReference type="Proteomes" id="UP000677234"/>
    </source>
</evidence>